<feature type="transmembrane region" description="Helical" evidence="5">
    <location>
        <begin position="302"/>
        <end position="321"/>
    </location>
</feature>
<dbReference type="STRING" id="51511.ENSCSAVP00000012495"/>
<feature type="transmembrane region" description="Helical" evidence="5">
    <location>
        <begin position="214"/>
        <end position="233"/>
    </location>
</feature>
<dbReference type="eggNOG" id="KOG1442">
    <property type="taxonomic scope" value="Eukaryota"/>
</dbReference>
<keyword evidence="3 5" id="KW-1133">Transmembrane helix</keyword>
<feature type="domain" description="Sugar phosphate transporter" evidence="6">
    <location>
        <begin position="22"/>
        <end position="318"/>
    </location>
</feature>
<feature type="transmembrane region" description="Helical" evidence="5">
    <location>
        <begin position="149"/>
        <end position="166"/>
    </location>
</feature>
<dbReference type="InterPro" id="IPR050186">
    <property type="entry name" value="TPT_transporter"/>
</dbReference>
<feature type="transmembrane region" description="Helical" evidence="5">
    <location>
        <begin position="20"/>
        <end position="44"/>
    </location>
</feature>
<evidence type="ECO:0000256" key="5">
    <source>
        <dbReference type="SAM" id="Phobius"/>
    </source>
</evidence>
<reference evidence="7" key="2">
    <citation type="submission" date="2025-08" db="UniProtKB">
        <authorList>
            <consortium name="Ensembl"/>
        </authorList>
    </citation>
    <scope>IDENTIFICATION</scope>
</reference>
<evidence type="ECO:0000256" key="3">
    <source>
        <dbReference type="ARBA" id="ARBA00022989"/>
    </source>
</evidence>
<reference evidence="7" key="3">
    <citation type="submission" date="2025-09" db="UniProtKB">
        <authorList>
            <consortium name="Ensembl"/>
        </authorList>
    </citation>
    <scope>IDENTIFICATION</scope>
</reference>
<evidence type="ECO:0000313" key="7">
    <source>
        <dbReference type="Ensembl" id="ENSCSAVP00000012495.1"/>
    </source>
</evidence>
<dbReference type="PANTHER" id="PTHR11132">
    <property type="entry name" value="SOLUTE CARRIER FAMILY 35"/>
    <property type="match status" value="1"/>
</dbReference>
<evidence type="ECO:0000256" key="4">
    <source>
        <dbReference type="ARBA" id="ARBA00023136"/>
    </source>
</evidence>
<keyword evidence="2 5" id="KW-0812">Transmembrane</keyword>
<organism evidence="7 8">
    <name type="scientific">Ciona savignyi</name>
    <name type="common">Pacific transparent sea squirt</name>
    <dbReference type="NCBI Taxonomy" id="51511"/>
    <lineage>
        <taxon>Eukaryota</taxon>
        <taxon>Metazoa</taxon>
        <taxon>Chordata</taxon>
        <taxon>Tunicata</taxon>
        <taxon>Ascidiacea</taxon>
        <taxon>Phlebobranchia</taxon>
        <taxon>Cionidae</taxon>
        <taxon>Ciona</taxon>
    </lineage>
</organism>
<evidence type="ECO:0000256" key="1">
    <source>
        <dbReference type="ARBA" id="ARBA00004141"/>
    </source>
</evidence>
<proteinExistence type="predicted"/>
<dbReference type="Proteomes" id="UP000007875">
    <property type="component" value="Unassembled WGS sequence"/>
</dbReference>
<reference evidence="8" key="1">
    <citation type="submission" date="2003-08" db="EMBL/GenBank/DDBJ databases">
        <authorList>
            <person name="Birren B."/>
            <person name="Nusbaum C."/>
            <person name="Abebe A."/>
            <person name="Abouelleil A."/>
            <person name="Adekoya E."/>
            <person name="Ait-zahra M."/>
            <person name="Allen N."/>
            <person name="Allen T."/>
            <person name="An P."/>
            <person name="Anderson M."/>
            <person name="Anderson S."/>
            <person name="Arachchi H."/>
            <person name="Armbruster J."/>
            <person name="Bachantsang P."/>
            <person name="Baldwin J."/>
            <person name="Barry A."/>
            <person name="Bayul T."/>
            <person name="Blitshsteyn B."/>
            <person name="Bloom T."/>
            <person name="Blye J."/>
            <person name="Boguslavskiy L."/>
            <person name="Borowsky M."/>
            <person name="Boukhgalter B."/>
            <person name="Brunache A."/>
            <person name="Butler J."/>
            <person name="Calixte N."/>
            <person name="Calvo S."/>
            <person name="Camarata J."/>
            <person name="Campo K."/>
            <person name="Chang J."/>
            <person name="Cheshatsang Y."/>
            <person name="Citroen M."/>
            <person name="Collymore A."/>
            <person name="Considine T."/>
            <person name="Cook A."/>
            <person name="Cooke P."/>
            <person name="Corum B."/>
            <person name="Cuomo C."/>
            <person name="David R."/>
            <person name="Dawoe T."/>
            <person name="Degray S."/>
            <person name="Dodge S."/>
            <person name="Dooley K."/>
            <person name="Dorje P."/>
            <person name="Dorjee K."/>
            <person name="Dorris L."/>
            <person name="Duffey N."/>
            <person name="Dupes A."/>
            <person name="Elkins T."/>
            <person name="Engels R."/>
            <person name="Erickson J."/>
            <person name="Farina A."/>
            <person name="Faro S."/>
            <person name="Ferreira P."/>
            <person name="Fischer H."/>
            <person name="Fitzgerald M."/>
            <person name="Foley K."/>
            <person name="Gage D."/>
            <person name="Galagan J."/>
            <person name="Gearin G."/>
            <person name="Gnerre S."/>
            <person name="Gnirke A."/>
            <person name="Goyette A."/>
            <person name="Graham J."/>
            <person name="Grandbois E."/>
            <person name="Gyaltsen K."/>
            <person name="Hafez N."/>
            <person name="Hagopian D."/>
            <person name="Hagos B."/>
            <person name="Hall J."/>
            <person name="Hatcher B."/>
            <person name="Heller A."/>
            <person name="Higgins H."/>
            <person name="Honan T."/>
            <person name="Horn A."/>
            <person name="Houde N."/>
            <person name="Hughes L."/>
            <person name="Hulme W."/>
            <person name="Husby E."/>
            <person name="Iliev I."/>
            <person name="Jaffe D."/>
            <person name="Jones C."/>
            <person name="Kamal M."/>
            <person name="Kamat A."/>
            <person name="Kamvysselis M."/>
            <person name="Karlsson E."/>
            <person name="Kells C."/>
            <person name="Kieu A."/>
            <person name="Kisner P."/>
            <person name="Kodira C."/>
            <person name="Kulbokas E."/>
            <person name="Labutti K."/>
            <person name="Lama D."/>
            <person name="Landers T."/>
            <person name="Leger J."/>
            <person name="Levine S."/>
            <person name="Lewis D."/>
            <person name="Lewis T."/>
            <person name="Lindblad-toh K."/>
            <person name="Liu X."/>
            <person name="Lokyitsang T."/>
            <person name="Lokyitsang Y."/>
            <person name="Lucien O."/>
            <person name="Lui A."/>
            <person name="Ma L.J."/>
            <person name="Mabbitt R."/>
            <person name="Macdonald J."/>
            <person name="Maclean C."/>
            <person name="Major J."/>
            <person name="Manning J."/>
            <person name="Marabella R."/>
            <person name="Maru K."/>
            <person name="Matthews C."/>
            <person name="Mauceli E."/>
            <person name="Mccarthy M."/>
            <person name="Mcdonough S."/>
            <person name="Mcghee T."/>
            <person name="Meldrim J."/>
            <person name="Meneus L."/>
            <person name="Mesirov J."/>
            <person name="Mihalev A."/>
            <person name="Mihova T."/>
            <person name="Mikkelsen T."/>
            <person name="Mlenga V."/>
            <person name="Moru K."/>
            <person name="Mozes J."/>
            <person name="Mulrain L."/>
            <person name="Munson G."/>
            <person name="Naylor J."/>
            <person name="Newes C."/>
            <person name="Nguyen C."/>
            <person name="Nguyen N."/>
            <person name="Nguyen T."/>
            <person name="Nicol R."/>
            <person name="Nielsen C."/>
            <person name="Nizzari M."/>
            <person name="Norbu C."/>
            <person name="Norbu N."/>
            <person name="O'donnell P."/>
            <person name="Okoawo O."/>
            <person name="O'leary S."/>
            <person name="Omotosho B."/>
            <person name="O'neill K."/>
            <person name="Osman S."/>
            <person name="Parker S."/>
            <person name="Perrin D."/>
            <person name="Phunkhang P."/>
            <person name="Piqani B."/>
            <person name="Purcell S."/>
            <person name="Rachupka T."/>
            <person name="Ramasamy U."/>
            <person name="Rameau R."/>
            <person name="Ray V."/>
            <person name="Raymond C."/>
            <person name="Retta R."/>
            <person name="Richardson S."/>
            <person name="Rise C."/>
            <person name="Rodriguez J."/>
            <person name="Rogers J."/>
            <person name="Rogov P."/>
            <person name="Rutman M."/>
            <person name="Schupbach R."/>
            <person name="Seaman C."/>
            <person name="Settipalli S."/>
            <person name="Sharpe T."/>
            <person name="Sheridan J."/>
            <person name="Sherpa N."/>
            <person name="Shi J."/>
            <person name="Smirnov S."/>
            <person name="Smith C."/>
            <person name="Sougnez C."/>
            <person name="Spencer B."/>
            <person name="Stalker J."/>
            <person name="Stange-thomann N."/>
            <person name="Stavropoulos S."/>
            <person name="Stetson K."/>
            <person name="Stone C."/>
            <person name="Stone S."/>
            <person name="Stubbs M."/>
            <person name="Talamas J."/>
            <person name="Tchuinga P."/>
            <person name="Tenzing P."/>
            <person name="Tesfaye S."/>
            <person name="Theodore J."/>
            <person name="Thoulutsang Y."/>
            <person name="Topham K."/>
            <person name="Towey S."/>
            <person name="Tsamla T."/>
            <person name="Tsomo N."/>
            <person name="Vallee D."/>
            <person name="Vassiliev H."/>
            <person name="Venkataraman V."/>
            <person name="Vinson J."/>
            <person name="Vo A."/>
            <person name="Wade C."/>
            <person name="Wang S."/>
            <person name="Wangchuk T."/>
            <person name="Wangdi T."/>
            <person name="Whittaker C."/>
            <person name="Wilkinson J."/>
            <person name="Wu Y."/>
            <person name="Wyman D."/>
            <person name="Yadav S."/>
            <person name="Yang S."/>
            <person name="Yang X."/>
            <person name="Yeager S."/>
            <person name="Yee E."/>
            <person name="Young G."/>
            <person name="Zainoun J."/>
            <person name="Zembeck L."/>
            <person name="Zimmer A."/>
            <person name="Zody M."/>
            <person name="Lander E."/>
        </authorList>
    </citation>
    <scope>NUCLEOTIDE SEQUENCE [LARGE SCALE GENOMIC DNA]</scope>
</reference>
<evidence type="ECO:0000256" key="2">
    <source>
        <dbReference type="ARBA" id="ARBA00022692"/>
    </source>
</evidence>
<feature type="transmembrane region" description="Helical" evidence="5">
    <location>
        <begin position="98"/>
        <end position="116"/>
    </location>
</feature>
<keyword evidence="4 5" id="KW-0472">Membrane</keyword>
<feature type="transmembrane region" description="Helical" evidence="5">
    <location>
        <begin position="178"/>
        <end position="198"/>
    </location>
</feature>
<feature type="transmembrane region" description="Helical" evidence="5">
    <location>
        <begin position="245"/>
        <end position="265"/>
    </location>
</feature>
<feature type="transmembrane region" description="Helical" evidence="5">
    <location>
        <begin position="56"/>
        <end position="78"/>
    </location>
</feature>
<protein>
    <recommendedName>
        <fullName evidence="6">Sugar phosphate transporter domain-containing protein</fullName>
    </recommendedName>
</protein>
<dbReference type="FunCoup" id="H2Z4I3">
    <property type="interactions" value="61"/>
</dbReference>
<dbReference type="Pfam" id="PF03151">
    <property type="entry name" value="TPT"/>
    <property type="match status" value="1"/>
</dbReference>
<dbReference type="Ensembl" id="ENSCSAVT00000012639.1">
    <property type="protein sequence ID" value="ENSCSAVP00000012495.1"/>
    <property type="gene ID" value="ENSCSAVG00000007338.1"/>
</dbReference>
<dbReference type="InterPro" id="IPR004853">
    <property type="entry name" value="Sugar_P_trans_dom"/>
</dbReference>
<dbReference type="HOGENOM" id="CLU_044894_1_0_1"/>
<feature type="transmembrane region" description="Helical" evidence="5">
    <location>
        <begin position="123"/>
        <end position="143"/>
    </location>
</feature>
<name>H2Z4I3_CIOSA</name>
<keyword evidence="8" id="KW-1185">Reference proteome</keyword>
<dbReference type="OMA" id="WWTSNIV"/>
<accession>H2Z4I3</accession>
<comment type="subcellular location">
    <subcellularLocation>
        <location evidence="1">Membrane</location>
        <topology evidence="1">Multi-pass membrane protein</topology>
    </subcellularLocation>
</comment>
<evidence type="ECO:0000313" key="8">
    <source>
        <dbReference type="Proteomes" id="UP000007875"/>
    </source>
</evidence>
<dbReference type="GO" id="GO:0016020">
    <property type="term" value="C:membrane"/>
    <property type="evidence" value="ECO:0007669"/>
    <property type="project" value="UniProtKB-SubCell"/>
</dbReference>
<sequence>MSSKNDEVPEKKETLLVKYLRVFFAVALYWGVSISMVFINKYLLKSDQLKLNAPMFVTWFQCVVTVALCVICSQLSSSMPNLLTFPSTKFDAKLSREALPLSVVFVLMISFNNLCLGEVGVAFYTIARSLVTIFSLIFTYFILGKKTTLPALACCGIILGGFFLGVNQQGASLDGISVKGTIYGVFSSSMVALNAIYIKKVLPSMDNNIWKMTFYNNINACVIFVPFIVLTEIREIASFPHILNLHFWSLMFTAGFFGFIMGYVVGFEIKVTTPVTHTVSGVAKACLQTVIAVIYNQDVKSALWWFSNIMVLFGTGSYSVVKSMDMKREHAATVAKQTDEGGEEKVRLV</sequence>
<dbReference type="InParanoid" id="H2Z4I3"/>
<dbReference type="GeneTree" id="ENSGT00390000013315"/>
<dbReference type="AlphaFoldDB" id="H2Z4I3"/>
<evidence type="ECO:0000259" key="6">
    <source>
        <dbReference type="Pfam" id="PF03151"/>
    </source>
</evidence>